<dbReference type="PANTHER" id="PTHR30471:SF3">
    <property type="entry name" value="UPF0758 PROTEIN YEES-RELATED"/>
    <property type="match status" value="1"/>
</dbReference>
<accession>Q2N869</accession>
<dbReference type="CDD" id="cd08071">
    <property type="entry name" value="MPN_DUF2466"/>
    <property type="match status" value="1"/>
</dbReference>
<name>Q2N869_ERYLH</name>
<dbReference type="AlphaFoldDB" id="Q2N869"/>
<dbReference type="HOGENOM" id="CLU_127687_0_0_5"/>
<evidence type="ECO:0000313" key="8">
    <source>
        <dbReference type="Proteomes" id="UP000008808"/>
    </source>
</evidence>
<keyword evidence="5" id="KW-0482">Metalloprotease</keyword>
<gene>
    <name evidence="7" type="ordered locus">ELI_10150</name>
</gene>
<organism evidence="7 8">
    <name type="scientific">Erythrobacter litoralis (strain HTCC2594)</name>
    <dbReference type="NCBI Taxonomy" id="314225"/>
    <lineage>
        <taxon>Bacteria</taxon>
        <taxon>Pseudomonadati</taxon>
        <taxon>Pseudomonadota</taxon>
        <taxon>Alphaproteobacteria</taxon>
        <taxon>Sphingomonadales</taxon>
        <taxon>Erythrobacteraceae</taxon>
        <taxon>Erythrobacter/Porphyrobacter group</taxon>
        <taxon>Erythrobacter</taxon>
    </lineage>
</organism>
<protein>
    <submittedName>
        <fullName evidence="7">DNA repair protein RadC</fullName>
    </submittedName>
</protein>
<dbReference type="InterPro" id="IPR001405">
    <property type="entry name" value="UPF0758"/>
</dbReference>
<evidence type="ECO:0000256" key="1">
    <source>
        <dbReference type="ARBA" id="ARBA00022670"/>
    </source>
</evidence>
<evidence type="ECO:0000256" key="2">
    <source>
        <dbReference type="ARBA" id="ARBA00022723"/>
    </source>
</evidence>
<evidence type="ECO:0000256" key="5">
    <source>
        <dbReference type="ARBA" id="ARBA00023049"/>
    </source>
</evidence>
<dbReference type="eggNOG" id="COG2003">
    <property type="taxonomic scope" value="Bacteria"/>
</dbReference>
<dbReference type="PROSITE" id="PS50249">
    <property type="entry name" value="MPN"/>
    <property type="match status" value="1"/>
</dbReference>
<dbReference type="GO" id="GO:0006508">
    <property type="term" value="P:proteolysis"/>
    <property type="evidence" value="ECO:0007669"/>
    <property type="project" value="UniProtKB-KW"/>
</dbReference>
<feature type="domain" description="MPN" evidence="6">
    <location>
        <begin position="27"/>
        <end position="148"/>
    </location>
</feature>
<dbReference type="KEGG" id="eli:ELI_10150"/>
<dbReference type="GO" id="GO:0008237">
    <property type="term" value="F:metallopeptidase activity"/>
    <property type="evidence" value="ECO:0007669"/>
    <property type="project" value="UniProtKB-KW"/>
</dbReference>
<evidence type="ECO:0000313" key="7">
    <source>
        <dbReference type="EMBL" id="ABC64122.1"/>
    </source>
</evidence>
<dbReference type="Pfam" id="PF04002">
    <property type="entry name" value="RadC"/>
    <property type="match status" value="1"/>
</dbReference>
<keyword evidence="4" id="KW-0862">Zinc</keyword>
<dbReference type="OrthoDB" id="152963at2"/>
<dbReference type="RefSeq" id="WP_011414949.1">
    <property type="nucleotide sequence ID" value="NC_007722.1"/>
</dbReference>
<keyword evidence="2" id="KW-0479">Metal-binding</keyword>
<evidence type="ECO:0000259" key="6">
    <source>
        <dbReference type="PROSITE" id="PS50249"/>
    </source>
</evidence>
<dbReference type="EMBL" id="CP000157">
    <property type="protein sequence ID" value="ABC64122.1"/>
    <property type="molecule type" value="Genomic_DNA"/>
</dbReference>
<dbReference type="Proteomes" id="UP000008808">
    <property type="component" value="Chromosome"/>
</dbReference>
<dbReference type="PANTHER" id="PTHR30471">
    <property type="entry name" value="DNA REPAIR PROTEIN RADC"/>
    <property type="match status" value="1"/>
</dbReference>
<dbReference type="InterPro" id="IPR037518">
    <property type="entry name" value="MPN"/>
</dbReference>
<keyword evidence="1" id="KW-0645">Protease</keyword>
<sequence>MGVEIRICAEALERDAVARGFGRMPAALADPGFLQYIHSRFAMANEERLHVVYCDDRQRYLHDETLTIGGENSLVLRARPLVHRALTIGAGGLILAHNHLSGNCQPSEKDIVATHRLQKLGAELELTLIDHMIFTRDRFFSMAAGGFLD</sequence>
<evidence type="ECO:0000256" key="4">
    <source>
        <dbReference type="ARBA" id="ARBA00022833"/>
    </source>
</evidence>
<dbReference type="InterPro" id="IPR025657">
    <property type="entry name" value="RadC_JAB"/>
</dbReference>
<reference evidence="8" key="1">
    <citation type="journal article" date="2009" name="J. Bacteriol.">
        <title>Complete genome sequence of Erythrobacter litoralis HTCC2594.</title>
        <authorList>
            <person name="Oh H.M."/>
            <person name="Giovannoni S.J."/>
            <person name="Ferriera S."/>
            <person name="Johnson J."/>
            <person name="Cho J.C."/>
        </authorList>
    </citation>
    <scope>NUCLEOTIDE SEQUENCE [LARGE SCALE GENOMIC DNA]</scope>
    <source>
        <strain evidence="8">HTCC2594</strain>
    </source>
</reference>
<dbReference type="Gene3D" id="3.40.140.10">
    <property type="entry name" value="Cytidine Deaminase, domain 2"/>
    <property type="match status" value="1"/>
</dbReference>
<proteinExistence type="predicted"/>
<dbReference type="GO" id="GO:0046872">
    <property type="term" value="F:metal ion binding"/>
    <property type="evidence" value="ECO:0007669"/>
    <property type="project" value="UniProtKB-KW"/>
</dbReference>
<evidence type="ECO:0000256" key="3">
    <source>
        <dbReference type="ARBA" id="ARBA00022801"/>
    </source>
</evidence>
<dbReference type="STRING" id="314225.ELI_10150"/>
<keyword evidence="3" id="KW-0378">Hydrolase</keyword>
<keyword evidence="8" id="KW-1185">Reference proteome</keyword>